<proteinExistence type="predicted"/>
<dbReference type="InterPro" id="IPR020846">
    <property type="entry name" value="MFS_dom"/>
</dbReference>
<feature type="transmembrane region" description="Helical" evidence="5">
    <location>
        <begin position="295"/>
        <end position="314"/>
    </location>
</feature>
<sequence length="405" mass="41146">MRAADTARAGTVDGGLRRGRVPVTVVALGIVSFVTDASAEMITAVLPMYLIYGLGLGYLQLGALDSLYTGATALLRLAGGYAADRLNRPKAVAIAGYGVSALTRLGFPLAGGSLAGISTCVAIDRAGKGVRTAPRDAMITLATPTADLGRAFGVHRALDTAGALLGPLLAFGLLALLPGGYDSVFAVSFCLGAIGVLVLVFFVRQPRRAAAQRAATSLRAGLRVALRPGVRSLVLAAALLGLLTVGDMFLYVALQRQAGLPNEVLPLLPLGTAGTFMLAAIPLGRFADRVGRWRMFLAAHVLLAGAYVLVAGGIEGWVVAGGVLLLHGLFYAASDGVLMASAGPLIPAELRATGLAVVQTAQALARAVGALAFGIATAAAGARSAFGVFAVLLVAGVLLARRGRT</sequence>
<dbReference type="Pfam" id="PF07690">
    <property type="entry name" value="MFS_1"/>
    <property type="match status" value="1"/>
</dbReference>
<reference evidence="7 8" key="1">
    <citation type="journal article" date="2019" name="Int. J. Syst. Evol. Microbiol.">
        <title>The Global Catalogue of Microorganisms (GCM) 10K type strain sequencing project: providing services to taxonomists for standard genome sequencing and annotation.</title>
        <authorList>
            <consortium name="The Broad Institute Genomics Platform"/>
            <consortium name="The Broad Institute Genome Sequencing Center for Infectious Disease"/>
            <person name="Wu L."/>
            <person name="Ma J."/>
        </authorList>
    </citation>
    <scope>NUCLEOTIDE SEQUENCE [LARGE SCALE GENOMIC DNA]</scope>
    <source>
        <strain evidence="7 8">JCM 14307</strain>
    </source>
</reference>
<keyword evidence="8" id="KW-1185">Reference proteome</keyword>
<comment type="subcellular location">
    <subcellularLocation>
        <location evidence="1">Cell membrane</location>
        <topology evidence="1">Multi-pass membrane protein</topology>
    </subcellularLocation>
</comment>
<dbReference type="Proteomes" id="UP001500280">
    <property type="component" value="Unassembled WGS sequence"/>
</dbReference>
<evidence type="ECO:0000256" key="5">
    <source>
        <dbReference type="SAM" id="Phobius"/>
    </source>
</evidence>
<organism evidence="7 8">
    <name type="scientific">Kribbella yunnanensis</name>
    <dbReference type="NCBI Taxonomy" id="190194"/>
    <lineage>
        <taxon>Bacteria</taxon>
        <taxon>Bacillati</taxon>
        <taxon>Actinomycetota</taxon>
        <taxon>Actinomycetes</taxon>
        <taxon>Propionibacteriales</taxon>
        <taxon>Kribbellaceae</taxon>
        <taxon>Kribbella</taxon>
    </lineage>
</organism>
<feature type="domain" description="Major facilitator superfamily (MFS) profile" evidence="6">
    <location>
        <begin position="24"/>
        <end position="405"/>
    </location>
</feature>
<evidence type="ECO:0000256" key="4">
    <source>
        <dbReference type="ARBA" id="ARBA00023136"/>
    </source>
</evidence>
<feature type="transmembrane region" description="Helical" evidence="5">
    <location>
        <begin position="157"/>
        <end position="177"/>
    </location>
</feature>
<dbReference type="PANTHER" id="PTHR23518:SF2">
    <property type="entry name" value="MAJOR FACILITATOR SUPERFAMILY TRANSPORTER"/>
    <property type="match status" value="1"/>
</dbReference>
<evidence type="ECO:0000313" key="8">
    <source>
        <dbReference type="Proteomes" id="UP001500280"/>
    </source>
</evidence>
<dbReference type="SUPFAM" id="SSF103473">
    <property type="entry name" value="MFS general substrate transporter"/>
    <property type="match status" value="1"/>
</dbReference>
<feature type="transmembrane region" description="Helical" evidence="5">
    <location>
        <begin position="382"/>
        <end position="400"/>
    </location>
</feature>
<feature type="transmembrane region" description="Helical" evidence="5">
    <location>
        <begin position="233"/>
        <end position="252"/>
    </location>
</feature>
<dbReference type="RefSeq" id="WP_344156136.1">
    <property type="nucleotide sequence ID" value="NZ_BAAANF010000017.1"/>
</dbReference>
<evidence type="ECO:0000256" key="1">
    <source>
        <dbReference type="ARBA" id="ARBA00004651"/>
    </source>
</evidence>
<evidence type="ECO:0000259" key="6">
    <source>
        <dbReference type="PROSITE" id="PS50850"/>
    </source>
</evidence>
<accession>A0ABN2I0D0</accession>
<dbReference type="Gene3D" id="1.20.1250.20">
    <property type="entry name" value="MFS general substrate transporter like domains"/>
    <property type="match status" value="1"/>
</dbReference>
<dbReference type="EMBL" id="BAAANF010000017">
    <property type="protein sequence ID" value="GAA1696532.1"/>
    <property type="molecule type" value="Genomic_DNA"/>
</dbReference>
<feature type="transmembrane region" description="Helical" evidence="5">
    <location>
        <begin position="58"/>
        <end position="78"/>
    </location>
</feature>
<protein>
    <submittedName>
        <fullName evidence="7">MFS transporter</fullName>
    </submittedName>
</protein>
<keyword evidence="2 5" id="KW-0812">Transmembrane</keyword>
<name>A0ABN2I0D0_9ACTN</name>
<comment type="caution">
    <text evidence="7">The sequence shown here is derived from an EMBL/GenBank/DDBJ whole genome shotgun (WGS) entry which is preliminary data.</text>
</comment>
<evidence type="ECO:0000313" key="7">
    <source>
        <dbReference type="EMBL" id="GAA1696532.1"/>
    </source>
</evidence>
<dbReference type="PANTHER" id="PTHR23518">
    <property type="entry name" value="C-METHYLTRANSFERASE"/>
    <property type="match status" value="1"/>
</dbReference>
<gene>
    <name evidence="7" type="ORF">GCM10009745_48240</name>
</gene>
<feature type="transmembrane region" description="Helical" evidence="5">
    <location>
        <begin position="183"/>
        <end position="203"/>
    </location>
</feature>
<feature type="transmembrane region" description="Helical" evidence="5">
    <location>
        <begin position="264"/>
        <end position="283"/>
    </location>
</feature>
<keyword evidence="3 5" id="KW-1133">Transmembrane helix</keyword>
<evidence type="ECO:0000256" key="3">
    <source>
        <dbReference type="ARBA" id="ARBA00022989"/>
    </source>
</evidence>
<evidence type="ECO:0000256" key="2">
    <source>
        <dbReference type="ARBA" id="ARBA00022692"/>
    </source>
</evidence>
<keyword evidence="4 5" id="KW-0472">Membrane</keyword>
<dbReference type="InterPro" id="IPR011701">
    <property type="entry name" value="MFS"/>
</dbReference>
<dbReference type="PROSITE" id="PS50850">
    <property type="entry name" value="MFS"/>
    <property type="match status" value="1"/>
</dbReference>
<dbReference type="InterPro" id="IPR036259">
    <property type="entry name" value="MFS_trans_sf"/>
</dbReference>
<feature type="transmembrane region" description="Helical" evidence="5">
    <location>
        <begin position="21"/>
        <end position="52"/>
    </location>
</feature>